<keyword evidence="7" id="KW-0862">Zinc</keyword>
<reference evidence="12 13" key="1">
    <citation type="submission" date="2021-01" db="EMBL/GenBank/DDBJ databases">
        <title>Sequencing the genomes of 1000 actinobacteria strains.</title>
        <authorList>
            <person name="Klenk H.-P."/>
        </authorList>
    </citation>
    <scope>NUCLEOTIDE SEQUENCE [LARGE SCALE GENOMIC DNA]</scope>
    <source>
        <strain evidence="12 13">DSM 18662</strain>
    </source>
</reference>
<accession>A0ABS2RJW1</accession>
<protein>
    <submittedName>
        <fullName evidence="12">Magnesium transporter</fullName>
    </submittedName>
</protein>
<proteinExistence type="inferred from homology"/>
<keyword evidence="4" id="KW-1003">Cell membrane</keyword>
<dbReference type="Gene3D" id="3.30.460.20">
    <property type="entry name" value="CorA soluble domain-like"/>
    <property type="match status" value="1"/>
</dbReference>
<keyword evidence="10 11" id="KW-0472">Membrane</keyword>
<dbReference type="PANTHER" id="PTHR46494:SF3">
    <property type="entry name" value="ZINC TRANSPORT PROTEIN ZNTB"/>
    <property type="match status" value="1"/>
</dbReference>
<dbReference type="RefSeq" id="WP_204917956.1">
    <property type="nucleotide sequence ID" value="NZ_BAAAQP010000001.1"/>
</dbReference>
<evidence type="ECO:0000256" key="10">
    <source>
        <dbReference type="ARBA" id="ARBA00023136"/>
    </source>
</evidence>
<keyword evidence="6 11" id="KW-0812">Transmembrane</keyword>
<evidence type="ECO:0000313" key="13">
    <source>
        <dbReference type="Proteomes" id="UP000704762"/>
    </source>
</evidence>
<name>A0ABS2RJW1_9ACTN</name>
<dbReference type="Gene3D" id="1.20.58.340">
    <property type="entry name" value="Magnesium transport protein CorA, transmembrane region"/>
    <property type="match status" value="2"/>
</dbReference>
<evidence type="ECO:0000313" key="12">
    <source>
        <dbReference type="EMBL" id="MBM7799299.1"/>
    </source>
</evidence>
<evidence type="ECO:0000256" key="9">
    <source>
        <dbReference type="ARBA" id="ARBA00023065"/>
    </source>
</evidence>
<keyword evidence="13" id="KW-1185">Reference proteome</keyword>
<comment type="subcellular location">
    <subcellularLocation>
        <location evidence="1">Cell membrane</location>
        <topology evidence="1">Multi-pass membrane protein</topology>
    </subcellularLocation>
</comment>
<keyword evidence="3" id="KW-0813">Transport</keyword>
<evidence type="ECO:0000256" key="6">
    <source>
        <dbReference type="ARBA" id="ARBA00022692"/>
    </source>
</evidence>
<keyword evidence="8 11" id="KW-1133">Transmembrane helix</keyword>
<dbReference type="EMBL" id="JAFBCF010000001">
    <property type="protein sequence ID" value="MBM7799299.1"/>
    <property type="molecule type" value="Genomic_DNA"/>
</dbReference>
<dbReference type="InterPro" id="IPR045863">
    <property type="entry name" value="CorA_TM1_TM2"/>
</dbReference>
<evidence type="ECO:0000256" key="5">
    <source>
        <dbReference type="ARBA" id="ARBA00022519"/>
    </source>
</evidence>
<comment type="caution">
    <text evidence="12">The sequence shown here is derived from an EMBL/GenBank/DDBJ whole genome shotgun (WGS) entry which is preliminary data.</text>
</comment>
<comment type="similarity">
    <text evidence="2">Belongs to the CorA metal ion transporter (MIT) (TC 1.A.35) family.</text>
</comment>
<dbReference type="SUPFAM" id="SSF143865">
    <property type="entry name" value="CorA soluble domain-like"/>
    <property type="match status" value="1"/>
</dbReference>
<feature type="transmembrane region" description="Helical" evidence="11">
    <location>
        <begin position="307"/>
        <end position="326"/>
    </location>
</feature>
<dbReference type="Proteomes" id="UP000704762">
    <property type="component" value="Unassembled WGS sequence"/>
</dbReference>
<evidence type="ECO:0000256" key="2">
    <source>
        <dbReference type="ARBA" id="ARBA00009765"/>
    </source>
</evidence>
<evidence type="ECO:0000256" key="4">
    <source>
        <dbReference type="ARBA" id="ARBA00022475"/>
    </source>
</evidence>
<dbReference type="SUPFAM" id="SSF144083">
    <property type="entry name" value="Magnesium transport protein CorA, transmembrane region"/>
    <property type="match status" value="1"/>
</dbReference>
<organism evidence="12 13">
    <name type="scientific">Microlunatus panaciterrae</name>
    <dbReference type="NCBI Taxonomy" id="400768"/>
    <lineage>
        <taxon>Bacteria</taxon>
        <taxon>Bacillati</taxon>
        <taxon>Actinomycetota</taxon>
        <taxon>Actinomycetes</taxon>
        <taxon>Propionibacteriales</taxon>
        <taxon>Propionibacteriaceae</taxon>
        <taxon>Microlunatus</taxon>
    </lineage>
</organism>
<dbReference type="PANTHER" id="PTHR46494">
    <property type="entry name" value="CORA FAMILY METAL ION TRANSPORTER (EUROFUNG)"/>
    <property type="match status" value="1"/>
</dbReference>
<evidence type="ECO:0000256" key="7">
    <source>
        <dbReference type="ARBA" id="ARBA00022833"/>
    </source>
</evidence>
<feature type="transmembrane region" description="Helical" evidence="11">
    <location>
        <begin position="278"/>
        <end position="301"/>
    </location>
</feature>
<evidence type="ECO:0000256" key="11">
    <source>
        <dbReference type="SAM" id="Phobius"/>
    </source>
</evidence>
<dbReference type="InterPro" id="IPR045861">
    <property type="entry name" value="CorA_cytoplasmic_dom"/>
</dbReference>
<keyword evidence="9" id="KW-0406">Ion transport</keyword>
<evidence type="ECO:0000256" key="3">
    <source>
        <dbReference type="ARBA" id="ARBA00022448"/>
    </source>
</evidence>
<evidence type="ECO:0000256" key="8">
    <source>
        <dbReference type="ARBA" id="ARBA00022989"/>
    </source>
</evidence>
<keyword evidence="5" id="KW-0997">Cell inner membrane</keyword>
<dbReference type="InterPro" id="IPR002523">
    <property type="entry name" value="MgTranspt_CorA/ZnTranspt_ZntB"/>
</dbReference>
<sequence>MNQQDRTRPTPTSRVWSRGKIIADNLYGDDLADVLQHDKDAAAWWVLPREAGGHLHDLARALDLDDAAIDDLTADDRRTKFEQLAQNRLLVTSAVSFDATAAELITQPISMVLSERAIVCLADPAAGAFNPAARLAARADEISADGVERALQVLLTGVVISYEEAVGWLEEASDRLADALFEERPLTKNEQLWAFRLRSMLSQLRRLTEPMRSVVTEVSDSFADRAGRISRQWAVLKERHTRVASAADSLREALSSVFDTSLALADLRMNQVMKKLSGWAAIIAVPTLVTGFVGMNVLFPLDGTEEGFWLYLVIMVAGSLALYALFKRIDWV</sequence>
<evidence type="ECO:0000256" key="1">
    <source>
        <dbReference type="ARBA" id="ARBA00004651"/>
    </source>
</evidence>
<dbReference type="Pfam" id="PF01544">
    <property type="entry name" value="CorA"/>
    <property type="match status" value="1"/>
</dbReference>
<gene>
    <name evidence="12" type="ORF">JOE57_002220</name>
</gene>